<feature type="chain" id="PRO_5014814010" description="Bilirubin oxidase" evidence="3">
    <location>
        <begin position="23"/>
        <end position="622"/>
    </location>
</feature>
<dbReference type="InParanoid" id="A0A2N3N6S4"/>
<evidence type="ECO:0000256" key="3">
    <source>
        <dbReference type="SAM" id="SignalP"/>
    </source>
</evidence>
<protein>
    <recommendedName>
        <fullName evidence="8">Bilirubin oxidase</fullName>
    </recommendedName>
</protein>
<dbReference type="EMBL" id="NLAX01000700">
    <property type="protein sequence ID" value="PKS08150.1"/>
    <property type="molecule type" value="Genomic_DNA"/>
</dbReference>
<feature type="signal peptide" evidence="3">
    <location>
        <begin position="1"/>
        <end position="22"/>
    </location>
</feature>
<evidence type="ECO:0000259" key="4">
    <source>
        <dbReference type="Pfam" id="PF07731"/>
    </source>
</evidence>
<evidence type="ECO:0000259" key="5">
    <source>
        <dbReference type="Pfam" id="PF07732"/>
    </source>
</evidence>
<accession>A0A2N3N6S4</accession>
<dbReference type="InterPro" id="IPR045087">
    <property type="entry name" value="Cu-oxidase_fam"/>
</dbReference>
<dbReference type="OrthoDB" id="262547at2759"/>
<dbReference type="STRING" id="41688.A0A2N3N6S4"/>
<keyword evidence="2" id="KW-0186">Copper</keyword>
<dbReference type="Pfam" id="PF07731">
    <property type="entry name" value="Cu-oxidase_2"/>
    <property type="match status" value="1"/>
</dbReference>
<comment type="similarity">
    <text evidence="1">Belongs to the multicopper oxidase family.</text>
</comment>
<dbReference type="Proteomes" id="UP000233524">
    <property type="component" value="Unassembled WGS sequence"/>
</dbReference>
<dbReference type="SUPFAM" id="SSF49503">
    <property type="entry name" value="Cupredoxins"/>
    <property type="match status" value="3"/>
</dbReference>
<dbReference type="InterPro" id="IPR011707">
    <property type="entry name" value="Cu-oxidase-like_N"/>
</dbReference>
<evidence type="ECO:0008006" key="8">
    <source>
        <dbReference type="Google" id="ProtNLM"/>
    </source>
</evidence>
<dbReference type="PANTHER" id="PTHR48267:SF1">
    <property type="entry name" value="BILIRUBIN OXIDASE"/>
    <property type="match status" value="1"/>
</dbReference>
<feature type="domain" description="Plastocyanin-like" evidence="5">
    <location>
        <begin position="104"/>
        <end position="213"/>
    </location>
</feature>
<comment type="caution">
    <text evidence="6">The sequence shown here is derived from an EMBL/GenBank/DDBJ whole genome shotgun (WGS) entry which is preliminary data.</text>
</comment>
<dbReference type="InterPro" id="IPR011706">
    <property type="entry name" value="Cu-oxidase_C"/>
</dbReference>
<feature type="domain" description="Plastocyanin-like" evidence="4">
    <location>
        <begin position="404"/>
        <end position="527"/>
    </location>
</feature>
<keyword evidence="3" id="KW-0732">Signal</keyword>
<proteinExistence type="inferred from homology"/>
<dbReference type="Pfam" id="PF07732">
    <property type="entry name" value="Cu-oxidase_3"/>
    <property type="match status" value="1"/>
</dbReference>
<organism evidence="6 7">
    <name type="scientific">Lomentospora prolificans</name>
    <dbReference type="NCBI Taxonomy" id="41688"/>
    <lineage>
        <taxon>Eukaryota</taxon>
        <taxon>Fungi</taxon>
        <taxon>Dikarya</taxon>
        <taxon>Ascomycota</taxon>
        <taxon>Pezizomycotina</taxon>
        <taxon>Sordariomycetes</taxon>
        <taxon>Hypocreomycetidae</taxon>
        <taxon>Microascales</taxon>
        <taxon>Microascaceae</taxon>
        <taxon>Lomentospora</taxon>
    </lineage>
</organism>
<keyword evidence="7" id="KW-1185">Reference proteome</keyword>
<dbReference type="CDD" id="cd13866">
    <property type="entry name" value="CuRO_2_BOD"/>
    <property type="match status" value="1"/>
</dbReference>
<evidence type="ECO:0000313" key="7">
    <source>
        <dbReference type="Proteomes" id="UP000233524"/>
    </source>
</evidence>
<sequence length="622" mass="70682">MMIANFFGALSLGLMLFKQSSAQRTFTYDIPPEESAALETIIEDDPNDVFKIFKDWESPQYNLIYRVPLPIPPVKQPLKKIPNPVTGQDIWYYEVEIKPYTQQVYPNLRAATLVGYDGMSPGPTFIIPRGTETIVRFINNAEMENSVHLHGSYSRAPFDGWAEDITNPGEYKDYYFPNRQSARLLWYHDHAMGITAENAYMGQAGGYIITDPAEDALNLPSGYGIYDIPLILSSKQYNSDGTLFSTEGEEDSLWGDVIHVNGQPWPFLNVEPRKYRFRFLNAAVSRSFALYFARSGTPNARLPFKVIASDAGLLAHPVQVADMYVSMAERYEIVFDFSQYAGQAIELRNLAKAGGIGTDDDYANTDKVMRFNVAAGPLAQPDTSTVPDDLRVVPFPPETTNVINHHFRFHRTNSEWRINGVGFADVQNRVLANVPRGTVELWELENRSDGWSHPIHVHLVDFRVLSRSGNRGVMPYEAEALKDVVWLGRGETVVVEAHYAPWDGVYMFHCHNLIHEDHDMMAAFNVTALPDFGYNETSYIDPMEPRWRAKPYTFSDFTSRTGPFSDESIVERVQFMASLDPYSHVNEVTEALEDYWASHNTRREAGPEEKASPIARYRRFQV</sequence>
<dbReference type="InterPro" id="IPR008972">
    <property type="entry name" value="Cupredoxin"/>
</dbReference>
<dbReference type="VEuPathDB" id="FungiDB:jhhlp_005426"/>
<dbReference type="GO" id="GO:0016491">
    <property type="term" value="F:oxidoreductase activity"/>
    <property type="evidence" value="ECO:0007669"/>
    <property type="project" value="InterPro"/>
</dbReference>
<evidence type="ECO:0000313" key="6">
    <source>
        <dbReference type="EMBL" id="PKS08150.1"/>
    </source>
</evidence>
<dbReference type="GO" id="GO:0005507">
    <property type="term" value="F:copper ion binding"/>
    <property type="evidence" value="ECO:0007669"/>
    <property type="project" value="InterPro"/>
</dbReference>
<dbReference type="PANTHER" id="PTHR48267">
    <property type="entry name" value="CUPREDOXIN SUPERFAMILY PROTEIN"/>
    <property type="match status" value="1"/>
</dbReference>
<evidence type="ECO:0000256" key="1">
    <source>
        <dbReference type="ARBA" id="ARBA00010609"/>
    </source>
</evidence>
<gene>
    <name evidence="6" type="ORF">jhhlp_005426</name>
</gene>
<dbReference type="CDD" id="cd13889">
    <property type="entry name" value="CuRO_3_BOD"/>
    <property type="match status" value="1"/>
</dbReference>
<name>A0A2N3N6S4_9PEZI</name>
<evidence type="ECO:0000256" key="2">
    <source>
        <dbReference type="ARBA" id="ARBA00023008"/>
    </source>
</evidence>
<reference evidence="6 7" key="1">
    <citation type="journal article" date="2017" name="G3 (Bethesda)">
        <title>First Draft Genome Sequence of the Pathogenic Fungus Lomentospora prolificans (Formerly Scedosporium prolificans).</title>
        <authorList>
            <person name="Luo R."/>
            <person name="Zimin A."/>
            <person name="Workman R."/>
            <person name="Fan Y."/>
            <person name="Pertea G."/>
            <person name="Grossman N."/>
            <person name="Wear M.P."/>
            <person name="Jia B."/>
            <person name="Miller H."/>
            <person name="Casadevall A."/>
            <person name="Timp W."/>
            <person name="Zhang S.X."/>
            <person name="Salzberg S.L."/>
        </authorList>
    </citation>
    <scope>NUCLEOTIDE SEQUENCE [LARGE SCALE GENOMIC DNA]</scope>
    <source>
        <strain evidence="6 7">JHH-5317</strain>
    </source>
</reference>
<dbReference type="AlphaFoldDB" id="A0A2N3N6S4"/>
<dbReference type="Gene3D" id="2.60.40.420">
    <property type="entry name" value="Cupredoxins - blue copper proteins"/>
    <property type="match status" value="3"/>
</dbReference>